<keyword evidence="1" id="KW-0812">Transmembrane</keyword>
<name>Q0EWD0_9PROT</name>
<evidence type="ECO:0000256" key="1">
    <source>
        <dbReference type="SAM" id="Phobius"/>
    </source>
</evidence>
<dbReference type="AlphaFoldDB" id="Q0EWD0"/>
<protein>
    <recommendedName>
        <fullName evidence="4">DUF2730 family protein</fullName>
    </recommendedName>
</protein>
<organism evidence="2 3">
    <name type="scientific">Mariprofundus ferrooxydans PV-1</name>
    <dbReference type="NCBI Taxonomy" id="314345"/>
    <lineage>
        <taxon>Bacteria</taxon>
        <taxon>Pseudomonadati</taxon>
        <taxon>Pseudomonadota</taxon>
        <taxon>Candidatius Mariprofundia</taxon>
        <taxon>Mariprofundales</taxon>
        <taxon>Mariprofundaceae</taxon>
        <taxon>Mariprofundus</taxon>
    </lineage>
</organism>
<comment type="caution">
    <text evidence="2">The sequence shown here is derived from an EMBL/GenBank/DDBJ whole genome shotgun (WGS) entry which is preliminary data.</text>
</comment>
<keyword evidence="1" id="KW-1133">Transmembrane helix</keyword>
<dbReference type="Proteomes" id="UP000005297">
    <property type="component" value="Unassembled WGS sequence"/>
</dbReference>
<dbReference type="InParanoid" id="Q0EWD0"/>
<keyword evidence="1" id="KW-0472">Membrane</keyword>
<reference evidence="2 3" key="1">
    <citation type="submission" date="2006-09" db="EMBL/GenBank/DDBJ databases">
        <authorList>
            <person name="Emerson D."/>
            <person name="Ferriera S."/>
            <person name="Johnson J."/>
            <person name="Kravitz S."/>
            <person name="Halpern A."/>
            <person name="Remington K."/>
            <person name="Beeson K."/>
            <person name="Tran B."/>
            <person name="Rogers Y.-H."/>
            <person name="Friedman R."/>
            <person name="Venter J.C."/>
        </authorList>
    </citation>
    <scope>NUCLEOTIDE SEQUENCE [LARGE SCALE GENOMIC DNA]</scope>
    <source>
        <strain evidence="2 3">PV-1</strain>
    </source>
</reference>
<proteinExistence type="predicted"/>
<dbReference type="STRING" id="314344.AL013_10485"/>
<dbReference type="EMBL" id="AATS01000021">
    <property type="protein sequence ID" value="EAU53541.1"/>
    <property type="molecule type" value="Genomic_DNA"/>
</dbReference>
<sequence>MMDANFWLAVLRDVLTGAVYLYVFFSNRRKATTKNIEDMKAHVAEQQKLNDKRLTMLESDIKHLPTHTDLDSINKTLSNVEGTLGGLKRAVDLMNQHLLNSKGKA</sequence>
<accession>Q0EWD0</accession>
<keyword evidence="3" id="KW-1185">Reference proteome</keyword>
<dbReference type="InterPro" id="IPR020269">
    <property type="entry name" value="Phage_Mu_Releasin"/>
</dbReference>
<dbReference type="HOGENOM" id="CLU_2233280_0_0_0"/>
<evidence type="ECO:0008006" key="4">
    <source>
        <dbReference type="Google" id="ProtNLM"/>
    </source>
</evidence>
<gene>
    <name evidence="2" type="ORF">SPV1_02848</name>
</gene>
<feature type="transmembrane region" description="Helical" evidence="1">
    <location>
        <begin position="6"/>
        <end position="25"/>
    </location>
</feature>
<dbReference type="Pfam" id="PF10805">
    <property type="entry name" value="DUF2730"/>
    <property type="match status" value="1"/>
</dbReference>
<evidence type="ECO:0000313" key="3">
    <source>
        <dbReference type="Proteomes" id="UP000005297"/>
    </source>
</evidence>
<evidence type="ECO:0000313" key="2">
    <source>
        <dbReference type="EMBL" id="EAU53541.1"/>
    </source>
</evidence>